<accession>A0ABU2BVH9</accession>
<keyword evidence="2" id="KW-1185">Reference proteome</keyword>
<evidence type="ECO:0000313" key="2">
    <source>
        <dbReference type="Proteomes" id="UP001183648"/>
    </source>
</evidence>
<sequence>MSTEPFAAAIAEAEDLVRNAPFVKTDADLAEGLDYLAGSMRASLQMAWAYAPEQPFLVNSTSQHTKMGLDNPDTVYYHANVLPDVTYVVRGRRGDTVDLSFQVLGGDYTPSSTPDGSTAFDDRSLTIAPDGSFEVSFGPTGSSYACDHHVVLPETARMLAIREVYDDWAATRGHVTIERADTRGLAPARLDGAAWQAAADKRFAVAAKMLVARIRTWFAFPEWFYLNEPVNTLTEPRPTPGGLSSQWSSVGHYDLADDQVLVITVPRGDAPYLGFQLGTVWYTSLDYADHQTSLNGHQAQVDPDGMVRIVVAEQDPGVHNWVERLGHDRGYLQFRWQRLARDLTPDDGPIMVVTTADELADHLPFLEDNRVTPEQWRERIAARQRGVAGRMIG</sequence>
<reference evidence="1 2" key="1">
    <citation type="submission" date="2023-07" db="EMBL/GenBank/DDBJ databases">
        <title>Sequencing the genomes of 1000 actinobacteria strains.</title>
        <authorList>
            <person name="Klenk H.-P."/>
        </authorList>
    </citation>
    <scope>NUCLEOTIDE SEQUENCE [LARGE SCALE GENOMIC DNA]</scope>
    <source>
        <strain evidence="1 2">DSM 19426</strain>
    </source>
</reference>
<comment type="caution">
    <text evidence="1">The sequence shown here is derived from an EMBL/GenBank/DDBJ whole genome shotgun (WGS) entry which is preliminary data.</text>
</comment>
<protein>
    <recommendedName>
        <fullName evidence="3">DUF1214 domain-containing protein</fullName>
    </recommendedName>
</protein>
<gene>
    <name evidence="1" type="ORF">J2S63_002198</name>
</gene>
<dbReference type="RefSeq" id="WP_310301950.1">
    <property type="nucleotide sequence ID" value="NZ_BAAAPS010000008.1"/>
</dbReference>
<proteinExistence type="predicted"/>
<organism evidence="1 2">
    <name type="scientific">Nocardioides marmoribigeumensis</name>
    <dbReference type="NCBI Taxonomy" id="433649"/>
    <lineage>
        <taxon>Bacteria</taxon>
        <taxon>Bacillati</taxon>
        <taxon>Actinomycetota</taxon>
        <taxon>Actinomycetes</taxon>
        <taxon>Propionibacteriales</taxon>
        <taxon>Nocardioidaceae</taxon>
        <taxon>Nocardioides</taxon>
    </lineage>
</organism>
<name>A0ABU2BVH9_9ACTN</name>
<evidence type="ECO:0008006" key="3">
    <source>
        <dbReference type="Google" id="ProtNLM"/>
    </source>
</evidence>
<dbReference type="EMBL" id="JAVDYG010000001">
    <property type="protein sequence ID" value="MDR7362645.1"/>
    <property type="molecule type" value="Genomic_DNA"/>
</dbReference>
<evidence type="ECO:0000313" key="1">
    <source>
        <dbReference type="EMBL" id="MDR7362645.1"/>
    </source>
</evidence>
<dbReference type="Proteomes" id="UP001183648">
    <property type="component" value="Unassembled WGS sequence"/>
</dbReference>